<organism evidence="4 5">
    <name type="scientific">Elaeis guineensis var. tenera</name>
    <name type="common">Oil palm</name>
    <dbReference type="NCBI Taxonomy" id="51953"/>
    <lineage>
        <taxon>Eukaryota</taxon>
        <taxon>Viridiplantae</taxon>
        <taxon>Streptophyta</taxon>
        <taxon>Embryophyta</taxon>
        <taxon>Tracheophyta</taxon>
        <taxon>Spermatophyta</taxon>
        <taxon>Magnoliopsida</taxon>
        <taxon>Liliopsida</taxon>
        <taxon>Arecaceae</taxon>
        <taxon>Arecoideae</taxon>
        <taxon>Cocoseae</taxon>
        <taxon>Elaeidinae</taxon>
        <taxon>Elaeis</taxon>
    </lineage>
</organism>
<name>A0A6I9QV68_ELAGV</name>
<feature type="compositionally biased region" description="Acidic residues" evidence="2">
    <location>
        <begin position="1"/>
        <end position="37"/>
    </location>
</feature>
<feature type="compositionally biased region" description="Polar residues" evidence="2">
    <location>
        <begin position="225"/>
        <end position="235"/>
    </location>
</feature>
<dbReference type="PANTHER" id="PTHR31662:SF1">
    <property type="entry name" value="OS01G0249900 PROTEIN"/>
    <property type="match status" value="1"/>
</dbReference>
<sequence length="391" mass="43090">MASTAEDDERGAALYDEDEDDSDDGVDSDEEYDDDAITDGQAATPPPAAASAAQKLLHSSSSISNPSASASIPQNGGGGSIVAYPDGKRQRILPPGEERKRLTVAHDESRRLFQKLWTDADEIAILQGFLEFTSQRGTTHANYQHDTGPFYDQIKSRLQVDFNKNQLVEKLRRLKKKYRNMVNRMASGKEFVFKSPHDKATFEIAREIWSPSFKRTRNRDPGNAPNPQLQESSNLVPVEVAEDVSLSSDHMMSRPRRRQFGRRSEGAPEMAVPVPTPVVSVPVLDHAPCSSAPIPNANLIEQTVKSCLSPLFKELLQYAMGGPCAPVGAGDAGAPLNPLLLNIAGGSGALQADEKWRKQQILELEVYLKRVELVREQIKSKLEELRSMRSS</sequence>
<evidence type="ECO:0000256" key="1">
    <source>
        <dbReference type="ARBA" id="ARBA00010820"/>
    </source>
</evidence>
<dbReference type="AlphaFoldDB" id="A0A6I9QV68"/>
<comment type="similarity">
    <text evidence="1">Belongs to the GeBP family.</text>
</comment>
<reference evidence="5" key="1">
    <citation type="submission" date="2025-08" db="UniProtKB">
        <authorList>
            <consortium name="RefSeq"/>
        </authorList>
    </citation>
    <scope>IDENTIFICATION</scope>
</reference>
<dbReference type="KEGG" id="egu:105040108"/>
<feature type="region of interest" description="Disordered" evidence="2">
    <location>
        <begin position="213"/>
        <end position="271"/>
    </location>
</feature>
<keyword evidence="4" id="KW-1185">Reference proteome</keyword>
<dbReference type="RefSeq" id="XP_010914790.1">
    <property type="nucleotide sequence ID" value="XM_010916488.3"/>
</dbReference>
<evidence type="ECO:0000256" key="2">
    <source>
        <dbReference type="SAM" id="MobiDB-lite"/>
    </source>
</evidence>
<dbReference type="Proteomes" id="UP000504607">
    <property type="component" value="Chromosome 2"/>
</dbReference>
<feature type="region of interest" description="Disordered" evidence="2">
    <location>
        <begin position="1"/>
        <end position="92"/>
    </location>
</feature>
<dbReference type="InParanoid" id="A0A6I9QV68"/>
<dbReference type="Pfam" id="PF04504">
    <property type="entry name" value="GeBP-like_DBD"/>
    <property type="match status" value="1"/>
</dbReference>
<feature type="domain" description="Glabrous enhancer-binding protein-like DBD" evidence="3">
    <location>
        <begin position="113"/>
        <end position="210"/>
    </location>
</feature>
<accession>A0A6I9QV68</accession>
<protein>
    <submittedName>
        <fullName evidence="5">Probable transcription factor At3g04930</fullName>
    </submittedName>
</protein>
<feature type="compositionally biased region" description="Low complexity" evidence="2">
    <location>
        <begin position="49"/>
        <end position="73"/>
    </location>
</feature>
<dbReference type="PANTHER" id="PTHR31662">
    <property type="entry name" value="BNAANNG10740D PROTEIN-RELATED"/>
    <property type="match status" value="1"/>
</dbReference>
<dbReference type="GeneID" id="105040108"/>
<dbReference type="InterPro" id="IPR053932">
    <property type="entry name" value="GeBP-like_DBD"/>
</dbReference>
<dbReference type="InterPro" id="IPR007592">
    <property type="entry name" value="GEBP"/>
</dbReference>
<evidence type="ECO:0000313" key="5">
    <source>
        <dbReference type="RefSeq" id="XP_010914790.1"/>
    </source>
</evidence>
<dbReference type="FunCoup" id="A0A6I9QV68">
    <property type="interactions" value="2565"/>
</dbReference>
<dbReference type="GO" id="GO:0005634">
    <property type="term" value="C:nucleus"/>
    <property type="evidence" value="ECO:0007669"/>
    <property type="project" value="TreeGrafter"/>
</dbReference>
<gene>
    <name evidence="5" type="primary">LOC105040108</name>
</gene>
<dbReference type="GO" id="GO:0006355">
    <property type="term" value="P:regulation of DNA-templated transcription"/>
    <property type="evidence" value="ECO:0007669"/>
    <property type="project" value="InterPro"/>
</dbReference>
<evidence type="ECO:0000259" key="3">
    <source>
        <dbReference type="Pfam" id="PF04504"/>
    </source>
</evidence>
<evidence type="ECO:0000313" key="4">
    <source>
        <dbReference type="Proteomes" id="UP000504607"/>
    </source>
</evidence>
<proteinExistence type="inferred from homology"/>
<dbReference type="OrthoDB" id="669440at2759"/>